<evidence type="ECO:0000256" key="3">
    <source>
        <dbReference type="ARBA" id="ARBA00022833"/>
    </source>
</evidence>
<dbReference type="PANTHER" id="PTHR13145">
    <property type="entry name" value="SSM4 PROTEIN"/>
    <property type="match status" value="1"/>
</dbReference>
<keyword evidence="7" id="KW-1185">Reference proteome</keyword>
<evidence type="ECO:0000259" key="5">
    <source>
        <dbReference type="PROSITE" id="PS51292"/>
    </source>
</evidence>
<dbReference type="EnsemblPlants" id="AET1Gv21019100.12">
    <property type="protein sequence ID" value="AET1Gv21019100.12"/>
    <property type="gene ID" value="AET1Gv21019100"/>
</dbReference>
<feature type="transmembrane region" description="Helical" evidence="4">
    <location>
        <begin position="174"/>
        <end position="199"/>
    </location>
</feature>
<feature type="transmembrane region" description="Helical" evidence="4">
    <location>
        <begin position="507"/>
        <end position="535"/>
    </location>
</feature>
<dbReference type="SMART" id="SM00744">
    <property type="entry name" value="RINGv"/>
    <property type="match status" value="1"/>
</dbReference>
<dbReference type="PROSITE" id="PS51292">
    <property type="entry name" value="ZF_RING_CH"/>
    <property type="match status" value="1"/>
</dbReference>
<dbReference type="InterPro" id="IPR013083">
    <property type="entry name" value="Znf_RING/FYVE/PHD"/>
</dbReference>
<dbReference type="GO" id="GO:0005789">
    <property type="term" value="C:endoplasmic reticulum membrane"/>
    <property type="evidence" value="ECO:0007669"/>
    <property type="project" value="TreeGrafter"/>
</dbReference>
<dbReference type="SUPFAM" id="SSF57850">
    <property type="entry name" value="RING/U-box"/>
    <property type="match status" value="1"/>
</dbReference>
<dbReference type="Gramene" id="AET1Gv21019100.12">
    <property type="protein sequence ID" value="AET1Gv21019100.12"/>
    <property type="gene ID" value="AET1Gv21019100"/>
</dbReference>
<dbReference type="Pfam" id="PF23113">
    <property type="entry name" value="MARCHF6_C"/>
    <property type="match status" value="1"/>
</dbReference>
<feature type="transmembrane region" description="Helical" evidence="4">
    <location>
        <begin position="369"/>
        <end position="389"/>
    </location>
</feature>
<reference evidence="6" key="5">
    <citation type="journal article" date="2021" name="G3 (Bethesda)">
        <title>Aegilops tauschii genome assembly Aet v5.0 features greater sequence contiguity and improved annotation.</title>
        <authorList>
            <person name="Wang L."/>
            <person name="Zhu T."/>
            <person name="Rodriguez J.C."/>
            <person name="Deal K.R."/>
            <person name="Dubcovsky J."/>
            <person name="McGuire P.E."/>
            <person name="Lux T."/>
            <person name="Spannagl M."/>
            <person name="Mayer K.F.X."/>
            <person name="Baldrich P."/>
            <person name="Meyers B.C."/>
            <person name="Huo N."/>
            <person name="Gu Y.Q."/>
            <person name="Zhou H."/>
            <person name="Devos K.M."/>
            <person name="Bennetzen J.L."/>
            <person name="Unver T."/>
            <person name="Budak H."/>
            <person name="Gulick P.J."/>
            <person name="Galiba G."/>
            <person name="Kalapos B."/>
            <person name="Nelson D.R."/>
            <person name="Li P."/>
            <person name="You F.M."/>
            <person name="Luo M.C."/>
            <person name="Dvorak J."/>
        </authorList>
    </citation>
    <scope>NUCLEOTIDE SEQUENCE [LARGE SCALE GENOMIC DNA]</scope>
    <source>
        <strain evidence="6">cv. AL8/78</strain>
    </source>
</reference>
<sequence>MGAAVAVLRRTAAGEEAAEEEEQCRICRDPADADRPLRRPCGCKGSMRFVHDHCQIRWLKSRRQSLCEVCRRQIFTRPIYAAGTPAPAPAPARPVCLLLALLYLILTALVAWALAGLCTWRLALARSRDEALRLLSIRLYGPAALAHLALKAEHTFRANYGARLRRCQFATLRLLRFSLSVVMGDMALACILAFLPFTLGRIALLCRAEVDSYASTPSTLLFGYGFIFSLGATFAGLHTFHQYLRSEDIFFESLFDIFFSGIIKFIIVVNISLNLINTAIIWPLLFAWSLDICTSKMFDATIFERFKPLFASIYVSTALQWLIGCALLDLVSIFSGLHSMILRPGVTSPFVDHNVNIRDPFYKFYFKKLPGLFIGIILIAMVIVVPIQIAGRLSTGKFLVDIIYFNIPTKGTSFWSAPQNYTDSLCGVLLVRFLIGHTHALIGFEWIVKKVMHYTFPTGQTLGLSVSVTVWPNGAFDHDGGSSVAPKDKYGSTNEAKDKRRLVSLRIILHVMLGCLTVMICNSAVLILTISVGRALLFTIPQLPLTGGFKSNNDLLALVVGFGIISTIIATSRDLFAYMSSGRKHLVALNRCLIVFLWVSSLLQVHWPLSPFLAYLTDESRVPRLTRAKLDWPRGAMMPLPCFFRDIFVPVATKLLAALGVPYVLAGSVFPSLGCSAAVNSTVRRSAWLGCIGLCALCHLAKLFWVLKPLDCRAKLFWFFSALCSRAKLFWIFCFEELHDSVRDERVVIGQRLEDFPDDG</sequence>
<keyword evidence="4" id="KW-0472">Membrane</keyword>
<dbReference type="InterPro" id="IPR056521">
    <property type="entry name" value="MARCHF6-like_C"/>
</dbReference>
<dbReference type="AlphaFoldDB" id="A0A453A2Y7"/>
<reference evidence="6" key="3">
    <citation type="journal article" date="2017" name="Nature">
        <title>Genome sequence of the progenitor of the wheat D genome Aegilops tauschii.</title>
        <authorList>
            <person name="Luo M.C."/>
            <person name="Gu Y.Q."/>
            <person name="Puiu D."/>
            <person name="Wang H."/>
            <person name="Twardziok S.O."/>
            <person name="Deal K.R."/>
            <person name="Huo N."/>
            <person name="Zhu T."/>
            <person name="Wang L."/>
            <person name="Wang Y."/>
            <person name="McGuire P.E."/>
            <person name="Liu S."/>
            <person name="Long H."/>
            <person name="Ramasamy R.K."/>
            <person name="Rodriguez J.C."/>
            <person name="Van S.L."/>
            <person name="Yuan L."/>
            <person name="Wang Z."/>
            <person name="Xia Z."/>
            <person name="Xiao L."/>
            <person name="Anderson O.D."/>
            <person name="Ouyang S."/>
            <person name="Liang Y."/>
            <person name="Zimin A.V."/>
            <person name="Pertea G."/>
            <person name="Qi P."/>
            <person name="Bennetzen J.L."/>
            <person name="Dai X."/>
            <person name="Dawson M.W."/>
            <person name="Muller H.G."/>
            <person name="Kugler K."/>
            <person name="Rivarola-Duarte L."/>
            <person name="Spannagl M."/>
            <person name="Mayer K.F.X."/>
            <person name="Lu F.H."/>
            <person name="Bevan M.W."/>
            <person name="Leroy P."/>
            <person name="Li P."/>
            <person name="You F.M."/>
            <person name="Sun Q."/>
            <person name="Liu Z."/>
            <person name="Lyons E."/>
            <person name="Wicker T."/>
            <person name="Salzberg S.L."/>
            <person name="Devos K.M."/>
            <person name="Dvorak J."/>
        </authorList>
    </citation>
    <scope>NUCLEOTIDE SEQUENCE [LARGE SCALE GENOMIC DNA]</scope>
    <source>
        <strain evidence="6">cv. AL8/78</strain>
    </source>
</reference>
<feature type="transmembrane region" description="Helical" evidence="4">
    <location>
        <begin position="219"/>
        <end position="237"/>
    </location>
</feature>
<feature type="transmembrane region" description="Helical" evidence="4">
    <location>
        <begin position="97"/>
        <end position="123"/>
    </location>
</feature>
<evidence type="ECO:0000256" key="1">
    <source>
        <dbReference type="ARBA" id="ARBA00022723"/>
    </source>
</evidence>
<keyword evidence="4" id="KW-1133">Transmembrane helix</keyword>
<feature type="transmembrane region" description="Helical" evidence="4">
    <location>
        <begin position="687"/>
        <end position="705"/>
    </location>
</feature>
<dbReference type="Proteomes" id="UP000015105">
    <property type="component" value="Chromosome 1D"/>
</dbReference>
<accession>A0A453A2Y7</accession>
<protein>
    <recommendedName>
        <fullName evidence="5">RING-CH-type domain-containing protein</fullName>
    </recommendedName>
</protein>
<dbReference type="Pfam" id="PF12906">
    <property type="entry name" value="RINGv"/>
    <property type="match status" value="1"/>
</dbReference>
<organism evidence="6 7">
    <name type="scientific">Aegilops tauschii subsp. strangulata</name>
    <name type="common">Goatgrass</name>
    <dbReference type="NCBI Taxonomy" id="200361"/>
    <lineage>
        <taxon>Eukaryota</taxon>
        <taxon>Viridiplantae</taxon>
        <taxon>Streptophyta</taxon>
        <taxon>Embryophyta</taxon>
        <taxon>Tracheophyta</taxon>
        <taxon>Spermatophyta</taxon>
        <taxon>Magnoliopsida</taxon>
        <taxon>Liliopsida</taxon>
        <taxon>Poales</taxon>
        <taxon>Poaceae</taxon>
        <taxon>BOP clade</taxon>
        <taxon>Pooideae</taxon>
        <taxon>Triticodae</taxon>
        <taxon>Triticeae</taxon>
        <taxon>Triticinae</taxon>
        <taxon>Aegilops</taxon>
    </lineage>
</organism>
<proteinExistence type="predicted"/>
<reference evidence="6" key="4">
    <citation type="submission" date="2019-03" db="UniProtKB">
        <authorList>
            <consortium name="EnsemblPlants"/>
        </authorList>
    </citation>
    <scope>IDENTIFICATION</scope>
</reference>
<dbReference type="GO" id="GO:0008270">
    <property type="term" value="F:zinc ion binding"/>
    <property type="evidence" value="ECO:0007669"/>
    <property type="project" value="UniProtKB-KW"/>
</dbReference>
<feature type="transmembrane region" description="Helical" evidence="4">
    <location>
        <begin position="555"/>
        <end position="576"/>
    </location>
</feature>
<dbReference type="PANTHER" id="PTHR13145:SF4">
    <property type="entry name" value="RING-CH-TYPE DOMAIN-CONTAINING PROTEIN"/>
    <property type="match status" value="1"/>
</dbReference>
<feature type="domain" description="RING-CH-type" evidence="5">
    <location>
        <begin position="16"/>
        <end position="77"/>
    </location>
</feature>
<evidence type="ECO:0000256" key="2">
    <source>
        <dbReference type="ARBA" id="ARBA00022771"/>
    </source>
</evidence>
<feature type="transmembrane region" description="Helical" evidence="4">
    <location>
        <begin position="588"/>
        <end position="607"/>
    </location>
</feature>
<feature type="transmembrane region" description="Helical" evidence="4">
    <location>
        <begin position="310"/>
        <end position="334"/>
    </location>
</feature>
<evidence type="ECO:0000313" key="7">
    <source>
        <dbReference type="Proteomes" id="UP000015105"/>
    </source>
</evidence>
<name>A0A453A2Y7_AEGTS</name>
<evidence type="ECO:0000313" key="6">
    <source>
        <dbReference type="EnsemblPlants" id="AET1Gv21019100.12"/>
    </source>
</evidence>
<evidence type="ECO:0000256" key="4">
    <source>
        <dbReference type="SAM" id="Phobius"/>
    </source>
</evidence>
<reference evidence="7" key="1">
    <citation type="journal article" date="2014" name="Science">
        <title>Ancient hybridizations among the ancestral genomes of bread wheat.</title>
        <authorList>
            <consortium name="International Wheat Genome Sequencing Consortium,"/>
            <person name="Marcussen T."/>
            <person name="Sandve S.R."/>
            <person name="Heier L."/>
            <person name="Spannagl M."/>
            <person name="Pfeifer M."/>
            <person name="Jakobsen K.S."/>
            <person name="Wulff B.B."/>
            <person name="Steuernagel B."/>
            <person name="Mayer K.F."/>
            <person name="Olsen O.A."/>
        </authorList>
    </citation>
    <scope>NUCLEOTIDE SEQUENCE [LARGE SCALE GENOMIC DNA]</scope>
    <source>
        <strain evidence="7">cv. AL8/78</strain>
    </source>
</reference>
<reference evidence="7" key="2">
    <citation type="journal article" date="2017" name="Nat. Plants">
        <title>The Aegilops tauschii genome reveals multiple impacts of transposons.</title>
        <authorList>
            <person name="Zhao G."/>
            <person name="Zou C."/>
            <person name="Li K."/>
            <person name="Wang K."/>
            <person name="Li T."/>
            <person name="Gao L."/>
            <person name="Zhang X."/>
            <person name="Wang H."/>
            <person name="Yang Z."/>
            <person name="Liu X."/>
            <person name="Jiang W."/>
            <person name="Mao L."/>
            <person name="Kong X."/>
            <person name="Jiao Y."/>
            <person name="Jia J."/>
        </authorList>
    </citation>
    <scope>NUCLEOTIDE SEQUENCE [LARGE SCALE GENOMIC DNA]</scope>
    <source>
        <strain evidence="7">cv. AL8/78</strain>
    </source>
</reference>
<dbReference type="GO" id="GO:0036503">
    <property type="term" value="P:ERAD pathway"/>
    <property type="evidence" value="ECO:0007669"/>
    <property type="project" value="TreeGrafter"/>
</dbReference>
<keyword evidence="1" id="KW-0479">Metal-binding</keyword>
<keyword evidence="3" id="KW-0862">Zinc</keyword>
<dbReference type="Gene3D" id="3.30.40.10">
    <property type="entry name" value="Zinc/RING finger domain, C3HC4 (zinc finger)"/>
    <property type="match status" value="1"/>
</dbReference>
<keyword evidence="4" id="KW-0812">Transmembrane</keyword>
<keyword evidence="2" id="KW-0863">Zinc-finger</keyword>
<dbReference type="InterPro" id="IPR011016">
    <property type="entry name" value="Znf_RING-CH"/>
</dbReference>